<keyword evidence="4" id="KW-1185">Reference proteome</keyword>
<dbReference type="AlphaFoldDB" id="A0A6S6M2Q9"/>
<dbReference type="KEGG" id="gbn:GEOBRER4_27630"/>
<feature type="coiled-coil region" evidence="1">
    <location>
        <begin position="86"/>
        <end position="113"/>
    </location>
</feature>
<keyword evidence="2" id="KW-1133">Transmembrane helix</keyword>
<name>A0A6S6M2Q9_9BACT</name>
<dbReference type="Pfam" id="PF12732">
    <property type="entry name" value="YtxH"/>
    <property type="match status" value="1"/>
</dbReference>
<evidence type="ECO:0008006" key="5">
    <source>
        <dbReference type="Google" id="ProtNLM"/>
    </source>
</evidence>
<dbReference type="PANTHER" id="PTHR35792">
    <property type="entry name" value="GENERAL STRESS PROTEIN"/>
    <property type="match status" value="1"/>
</dbReference>
<sequence>MGHKESCTGGDAVFLLVGGLIGAGLALLMAPQAGKKTRKYLCSLAEEVSGKANEAVSDFAETISDFVDTATSRATEFVEERANLSKDSKKMLLSALDKALEKLEEQRKKLEKSI</sequence>
<dbReference type="InterPro" id="IPR052928">
    <property type="entry name" value="Desiccation-related_membrane"/>
</dbReference>
<feature type="transmembrane region" description="Helical" evidence="2">
    <location>
        <begin position="12"/>
        <end position="30"/>
    </location>
</feature>
<accession>A0A6S6M2Q9</accession>
<evidence type="ECO:0000313" key="4">
    <source>
        <dbReference type="Proteomes" id="UP000515472"/>
    </source>
</evidence>
<dbReference type="PANTHER" id="PTHR35792:SF2">
    <property type="entry name" value="GENERAL STRESS PROTEIN"/>
    <property type="match status" value="1"/>
</dbReference>
<evidence type="ECO:0000256" key="2">
    <source>
        <dbReference type="SAM" id="Phobius"/>
    </source>
</evidence>
<organism evidence="3 4">
    <name type="scientific">Citrifermentans bremense</name>
    <dbReference type="NCBI Taxonomy" id="60035"/>
    <lineage>
        <taxon>Bacteria</taxon>
        <taxon>Pseudomonadati</taxon>
        <taxon>Thermodesulfobacteriota</taxon>
        <taxon>Desulfuromonadia</taxon>
        <taxon>Geobacterales</taxon>
        <taxon>Geobacteraceae</taxon>
        <taxon>Citrifermentans</taxon>
    </lineage>
</organism>
<keyword evidence="2" id="KW-0812">Transmembrane</keyword>
<dbReference type="EMBL" id="AP023213">
    <property type="protein sequence ID" value="BCG48013.1"/>
    <property type="molecule type" value="Genomic_DNA"/>
</dbReference>
<keyword evidence="1" id="KW-0175">Coiled coil</keyword>
<evidence type="ECO:0000313" key="3">
    <source>
        <dbReference type="EMBL" id="BCG48013.1"/>
    </source>
</evidence>
<evidence type="ECO:0000256" key="1">
    <source>
        <dbReference type="SAM" id="Coils"/>
    </source>
</evidence>
<keyword evidence="2" id="KW-0472">Membrane</keyword>
<protein>
    <recommendedName>
        <fullName evidence="5">YtxH domain-containing protein</fullName>
    </recommendedName>
</protein>
<proteinExistence type="predicted"/>
<dbReference type="InterPro" id="IPR024623">
    <property type="entry name" value="YtxH"/>
</dbReference>
<gene>
    <name evidence="3" type="ORF">GEOBRER4_n2878</name>
</gene>
<reference evidence="3 4" key="1">
    <citation type="submission" date="2020-06" db="EMBL/GenBank/DDBJ databases">
        <title>Interaction of electrochemicaly active bacteria, Geobacter bremensis R4 on different carbon anode.</title>
        <authorList>
            <person name="Meng L."/>
            <person name="Yoshida N."/>
        </authorList>
    </citation>
    <scope>NUCLEOTIDE SEQUENCE [LARGE SCALE GENOMIC DNA]</scope>
    <source>
        <strain evidence="3 4">R4</strain>
    </source>
</reference>
<dbReference type="RefSeq" id="WP_185242830.1">
    <property type="nucleotide sequence ID" value="NZ_AP023213.1"/>
</dbReference>
<dbReference type="Proteomes" id="UP000515472">
    <property type="component" value="Chromosome"/>
</dbReference>